<feature type="compositionally biased region" description="Basic and acidic residues" evidence="2">
    <location>
        <begin position="1345"/>
        <end position="1361"/>
    </location>
</feature>
<keyword evidence="5" id="KW-1185">Reference proteome</keyword>
<feature type="compositionally biased region" description="Low complexity" evidence="2">
    <location>
        <begin position="1055"/>
        <end position="1075"/>
    </location>
</feature>
<feature type="compositionally biased region" description="Pro residues" evidence="2">
    <location>
        <begin position="429"/>
        <end position="439"/>
    </location>
</feature>
<dbReference type="Proteomes" id="UP000823561">
    <property type="component" value="Chromosome 12"/>
</dbReference>
<evidence type="ECO:0000256" key="2">
    <source>
        <dbReference type="SAM" id="MobiDB-lite"/>
    </source>
</evidence>
<feature type="compositionally biased region" description="Basic and acidic residues" evidence="2">
    <location>
        <begin position="185"/>
        <end position="198"/>
    </location>
</feature>
<feature type="region of interest" description="Disordered" evidence="2">
    <location>
        <begin position="859"/>
        <end position="902"/>
    </location>
</feature>
<feature type="compositionally biased region" description="Basic residues" evidence="2">
    <location>
        <begin position="376"/>
        <end position="386"/>
    </location>
</feature>
<feature type="region of interest" description="Disordered" evidence="2">
    <location>
        <begin position="619"/>
        <end position="647"/>
    </location>
</feature>
<dbReference type="InterPro" id="IPR052655">
    <property type="entry name" value="AKNA_Centrosome-Trans_reg"/>
</dbReference>
<feature type="compositionally biased region" description="Basic residues" evidence="2">
    <location>
        <begin position="1299"/>
        <end position="1308"/>
    </location>
</feature>
<dbReference type="GO" id="GO:0021849">
    <property type="term" value="P:neuroblast division in subventricular zone"/>
    <property type="evidence" value="ECO:0007669"/>
    <property type="project" value="TreeGrafter"/>
</dbReference>
<dbReference type="Pfam" id="PF12443">
    <property type="entry name" value="AKNA"/>
    <property type="match status" value="1"/>
</dbReference>
<dbReference type="GO" id="GO:0001837">
    <property type="term" value="P:epithelial to mesenchymal transition"/>
    <property type="evidence" value="ECO:0007669"/>
    <property type="project" value="TreeGrafter"/>
</dbReference>
<gene>
    <name evidence="4" type="ORF">AALO_G00170830</name>
</gene>
<accession>A0AAV6GCS6</accession>
<feature type="compositionally biased region" description="Acidic residues" evidence="2">
    <location>
        <begin position="220"/>
        <end position="232"/>
    </location>
</feature>
<feature type="region of interest" description="Disordered" evidence="2">
    <location>
        <begin position="470"/>
        <end position="604"/>
    </location>
</feature>
<feature type="region of interest" description="Disordered" evidence="2">
    <location>
        <begin position="1411"/>
        <end position="1497"/>
    </location>
</feature>
<feature type="region of interest" description="Disordered" evidence="2">
    <location>
        <begin position="970"/>
        <end position="1211"/>
    </location>
</feature>
<protein>
    <recommendedName>
        <fullName evidence="3">AKNA domain-containing protein</fullName>
    </recommendedName>
</protein>
<feature type="region of interest" description="Disordered" evidence="2">
    <location>
        <begin position="690"/>
        <end position="709"/>
    </location>
</feature>
<feature type="compositionally biased region" description="Low complexity" evidence="2">
    <location>
        <begin position="500"/>
        <end position="510"/>
    </location>
</feature>
<feature type="compositionally biased region" description="Acidic residues" evidence="2">
    <location>
        <begin position="73"/>
        <end position="82"/>
    </location>
</feature>
<feature type="compositionally biased region" description="Polar residues" evidence="2">
    <location>
        <begin position="200"/>
        <end position="219"/>
    </location>
</feature>
<dbReference type="GO" id="GO:0005813">
    <property type="term" value="C:centrosome"/>
    <property type="evidence" value="ECO:0007669"/>
    <property type="project" value="TreeGrafter"/>
</dbReference>
<feature type="compositionally biased region" description="Low complexity" evidence="2">
    <location>
        <begin position="1279"/>
        <end position="1295"/>
    </location>
</feature>
<feature type="coiled-coil region" evidence="1">
    <location>
        <begin position="658"/>
        <end position="685"/>
    </location>
</feature>
<evidence type="ECO:0000313" key="5">
    <source>
        <dbReference type="Proteomes" id="UP000823561"/>
    </source>
</evidence>
<dbReference type="InterPro" id="IPR022150">
    <property type="entry name" value="AKNA_dom"/>
</dbReference>
<keyword evidence="1" id="KW-0175">Coiled coil</keyword>
<feature type="region of interest" description="Disordered" evidence="2">
    <location>
        <begin position="1"/>
        <end position="445"/>
    </location>
</feature>
<feature type="compositionally biased region" description="Basic and acidic residues" evidence="2">
    <location>
        <begin position="1309"/>
        <end position="1320"/>
    </location>
</feature>
<proteinExistence type="predicted"/>
<dbReference type="GO" id="GO:0060234">
    <property type="term" value="P:neuroblast delamination"/>
    <property type="evidence" value="ECO:0007669"/>
    <property type="project" value="TreeGrafter"/>
</dbReference>
<sequence length="1604" mass="176064">MERKRQSITAGELEWTPAPEPASPASPGGSEAELSWEGGGGEEVDEFQSQMDERGIIGLEETQGEELMLVLGEEMDPDEDDFGSSPYFERGSQGEGHEWGLGGEEEQGFGEEEEWDEEQEQSGIWDTGTPEPHKGPPMTLQDLSFNLSELLDSDPAGEDTNTPSQLEDHSLEGQDSLTLQEGWTEDERQHRVGGDGDVNRVTQNRNRNWTPSHGHSQMDTTEDEVADSEWEEFQNVPAPQVRARNSGSRQAHCDSEYRTGSNGPESSDGESMKVDQLGKQTGYHLTPTPSPRRSPLDFQEIPQPSHSVCKSELRLGHRNNLGLEPGLSSSILPRNLPTNSYEETDRSIQGSPESSDATFSKAELRDSPSRSSPIRPTHHKSRKNRFPKADLHAGGETEEHYPQAFEDLKDPQKVVHNISSFTRHSTSHTPPPSPHPVPHTVPLISPPSHLLHLSMEDPLDFPGIQEEKFPEASCTESLPDSSVCPPRPTPSRRNQHDSQESPQSSAPAPSRAGHRKSPPRSSPDRTHHNHLRSPKTSKIERRRPGAAFSTSPAASHTDIRRGKLTHPSPDFSKVQPRVHFPKTGYKPPKSKHAVQQDGEPPEPLMVFKSPAEIVREVLLSSSEDPQESPCPGDGGPHGPLNRTVPEGFRDPQQATALMQQLQEDYKRLLTKYAAAENTIDRLRLEAKVGLYSDPPKPSHSVQSGSVKEGSKVMTLSFPQAQRAELDAPQQTLQRSNSDHAAVSPARPSSVDSVSRQRGLRAIEQLTTALLSQVQRFHLQLDTFEELLRRGQLKAHEQMKGLHELAQGQEALERAYLAAREEHKFLQQTGSRLTPFDPNRDLEGQIFQSGMRLDELKEWVEQTQQSSPMSEPQPSPHPISLSPRQSDTLPRPQGPVCPVGVGDQMTIRVEVSSVSGVDMEEEEDEDEEDSLPSLLLRPLQQKHQCVERDFSNLLGQYQSVKELPQVLDVASRPNWHSTPDPDATPLPGDDGIEARPHWPSDGEQGQSRPPQLGSLPTLEPSTGPGAESLRGSLAELHLGGAPLERCSSYPGAQDVSSPSRASGSRRSGSSSLYSLGDGMATATTTLNKRTYKAQARNARAPSQDGLLSPETDSGFVGSESRLTPALHSPIQQGEKARTTLLEETEETKTGGAPTPPQRRGGGGGGGERRPPPSLSSSSSPQRWAREPLQAWTSSGASETHSLSGQEEKEQNSQYYRRATNQLPVYHRNSSLSAPYRHGDHLKAQSSVQLTNQCEALQSLQVEVNRLKECLEGTLCVPLSTSTEPASPHSPPAHSTPYRYTPHRPSKRNSRRAEDGESNRVTEEEEEEEVVVERRTQRSRSMSMPRPRPETLDDSGHAQSEPKQEMRYTAVFIAARRESLTVISAAQESSGGHTCQRLGPSVVPEDVVDANQRGNLGTAYHGSKHCANPGTAQPAAGPERSGSGKRLSRSASHCCPLRRSSESRRSTAVQTDRQVDRDPGPSSRQPRPESSPRRHAGRVFLAPPPGAVLGSVPMVQCVPVYPSVLYYPGPKLKAAIPMPYISVGTERPSQAKAYRIREGERGRSLSSSLDRAIIAAADMKSSSKRMVRTISTGLQHQRALSQSCLY</sequence>
<organism evidence="4 5">
    <name type="scientific">Alosa alosa</name>
    <name type="common">allis shad</name>
    <dbReference type="NCBI Taxonomy" id="278164"/>
    <lineage>
        <taxon>Eukaryota</taxon>
        <taxon>Metazoa</taxon>
        <taxon>Chordata</taxon>
        <taxon>Craniata</taxon>
        <taxon>Vertebrata</taxon>
        <taxon>Euteleostomi</taxon>
        <taxon>Actinopterygii</taxon>
        <taxon>Neopterygii</taxon>
        <taxon>Teleostei</taxon>
        <taxon>Clupei</taxon>
        <taxon>Clupeiformes</taxon>
        <taxon>Clupeoidei</taxon>
        <taxon>Clupeidae</taxon>
        <taxon>Alosa</taxon>
    </lineage>
</organism>
<feature type="domain" description="AKNA" evidence="3">
    <location>
        <begin position="808"/>
        <end position="893"/>
    </location>
</feature>
<evidence type="ECO:0000256" key="1">
    <source>
        <dbReference type="SAM" id="Coils"/>
    </source>
</evidence>
<evidence type="ECO:0000313" key="4">
    <source>
        <dbReference type="EMBL" id="KAG5272929.1"/>
    </source>
</evidence>
<dbReference type="EMBL" id="JADWDJ010000012">
    <property type="protein sequence ID" value="KAG5272929.1"/>
    <property type="molecule type" value="Genomic_DNA"/>
</dbReference>
<feature type="compositionally biased region" description="Polar residues" evidence="2">
    <location>
        <begin position="327"/>
        <end position="358"/>
    </location>
</feature>
<dbReference type="PANTHER" id="PTHR21510:SF15">
    <property type="entry name" value="MICROTUBULE ORGANIZATION PROTEIN AKNA"/>
    <property type="match status" value="1"/>
</dbReference>
<reference evidence="4" key="1">
    <citation type="submission" date="2020-10" db="EMBL/GenBank/DDBJ databases">
        <title>Chromosome-scale genome assembly of the Allis shad, Alosa alosa.</title>
        <authorList>
            <person name="Margot Z."/>
            <person name="Christophe K."/>
            <person name="Cabau C."/>
            <person name="Louis A."/>
            <person name="Berthelot C."/>
            <person name="Parey E."/>
            <person name="Roest Crollius H."/>
            <person name="Montfort J."/>
            <person name="Robinson-Rechavi M."/>
            <person name="Bucao C."/>
            <person name="Bouchez O."/>
            <person name="Gislard M."/>
            <person name="Lluch J."/>
            <person name="Milhes M."/>
            <person name="Lampietro C."/>
            <person name="Lopez Roques C."/>
            <person name="Donnadieu C."/>
            <person name="Braasch I."/>
            <person name="Desvignes T."/>
            <person name="Postlethwait J."/>
            <person name="Bobe J."/>
            <person name="Guiguen Y."/>
        </authorList>
    </citation>
    <scope>NUCLEOTIDE SEQUENCE</scope>
    <source>
        <strain evidence="4">M-15738</strain>
        <tissue evidence="4">Blood</tissue>
    </source>
</reference>
<feature type="compositionally biased region" description="Acidic residues" evidence="2">
    <location>
        <begin position="103"/>
        <end position="120"/>
    </location>
</feature>
<feature type="region of interest" description="Disordered" evidence="2">
    <location>
        <begin position="1279"/>
        <end position="1361"/>
    </location>
</feature>
<evidence type="ECO:0000259" key="3">
    <source>
        <dbReference type="Pfam" id="PF12443"/>
    </source>
</evidence>
<feature type="region of interest" description="Disordered" evidence="2">
    <location>
        <begin position="723"/>
        <end position="756"/>
    </location>
</feature>
<dbReference type="PANTHER" id="PTHR21510">
    <property type="entry name" value="AKNA DOMAIN-CONTAINING PROTEIN"/>
    <property type="match status" value="1"/>
</dbReference>
<feature type="compositionally biased region" description="Basic and acidic residues" evidence="2">
    <location>
        <begin position="387"/>
        <end position="413"/>
    </location>
</feature>
<feature type="compositionally biased region" description="Polar residues" evidence="2">
    <location>
        <begin position="1189"/>
        <end position="1203"/>
    </location>
</feature>
<comment type="caution">
    <text evidence="4">The sequence shown here is derived from an EMBL/GenBank/DDBJ whole genome shotgun (WGS) entry which is preliminary data.</text>
</comment>
<name>A0AAV6GCS6_9TELE</name>